<feature type="domain" description="WAP" evidence="2">
    <location>
        <begin position="22"/>
        <end position="42"/>
    </location>
</feature>
<reference evidence="4" key="1">
    <citation type="submission" date="2014-04" db="EMBL/GenBank/DDBJ databases">
        <title>Evolutionary Origins and Diversification of the Mycorrhizal Mutualists.</title>
        <authorList>
            <consortium name="DOE Joint Genome Institute"/>
            <consortium name="Mycorrhizal Genomics Consortium"/>
            <person name="Kohler A."/>
            <person name="Kuo A."/>
            <person name="Nagy L.G."/>
            <person name="Floudas D."/>
            <person name="Copeland A."/>
            <person name="Barry K.W."/>
            <person name="Cichocki N."/>
            <person name="Veneault-Fourrey C."/>
            <person name="LaButti K."/>
            <person name="Lindquist E.A."/>
            <person name="Lipzen A."/>
            <person name="Lundell T."/>
            <person name="Morin E."/>
            <person name="Murat C."/>
            <person name="Riley R."/>
            <person name="Ohm R."/>
            <person name="Sun H."/>
            <person name="Tunlid A."/>
            <person name="Henrissat B."/>
            <person name="Grigoriev I.V."/>
            <person name="Hibbett D.S."/>
            <person name="Martin F."/>
        </authorList>
    </citation>
    <scope>NUCLEOTIDE SEQUENCE [LARGE SCALE GENOMIC DNA]</scope>
    <source>
        <strain evidence="4">FD-334 SS-4</strain>
    </source>
</reference>
<evidence type="ECO:0000256" key="1">
    <source>
        <dbReference type="SAM" id="SignalP"/>
    </source>
</evidence>
<proteinExistence type="predicted"/>
<sequence>MILNTKLLLAIAAAVGLAAGQAQCNNDNDCPGSEVCCSANFGEGGEATLCIAQSSCVNSLCFESFDGRMAEGSCDGG</sequence>
<feature type="signal peptide" evidence="1">
    <location>
        <begin position="1"/>
        <end position="24"/>
    </location>
</feature>
<evidence type="ECO:0000259" key="2">
    <source>
        <dbReference type="Pfam" id="PF00095"/>
    </source>
</evidence>
<gene>
    <name evidence="3" type="ORF">HYPSUDRAFT_764414</name>
</gene>
<keyword evidence="4" id="KW-1185">Reference proteome</keyword>
<dbReference type="OrthoDB" id="2917445at2759"/>
<name>A0A0D2PM77_HYPSF</name>
<accession>A0A0D2PM77</accession>
<feature type="chain" id="PRO_5002249561" description="WAP domain-containing protein" evidence="1">
    <location>
        <begin position="25"/>
        <end position="77"/>
    </location>
</feature>
<organism evidence="3 4">
    <name type="scientific">Hypholoma sublateritium (strain FD-334 SS-4)</name>
    <dbReference type="NCBI Taxonomy" id="945553"/>
    <lineage>
        <taxon>Eukaryota</taxon>
        <taxon>Fungi</taxon>
        <taxon>Dikarya</taxon>
        <taxon>Basidiomycota</taxon>
        <taxon>Agaricomycotina</taxon>
        <taxon>Agaricomycetes</taxon>
        <taxon>Agaricomycetidae</taxon>
        <taxon>Agaricales</taxon>
        <taxon>Agaricineae</taxon>
        <taxon>Strophariaceae</taxon>
        <taxon>Hypholoma</taxon>
    </lineage>
</organism>
<dbReference type="Proteomes" id="UP000054270">
    <property type="component" value="Unassembled WGS sequence"/>
</dbReference>
<dbReference type="InterPro" id="IPR008197">
    <property type="entry name" value="WAP_dom"/>
</dbReference>
<dbReference type="AlphaFoldDB" id="A0A0D2PM77"/>
<dbReference type="GO" id="GO:0005576">
    <property type="term" value="C:extracellular region"/>
    <property type="evidence" value="ECO:0007669"/>
    <property type="project" value="InterPro"/>
</dbReference>
<dbReference type="GO" id="GO:0030414">
    <property type="term" value="F:peptidase inhibitor activity"/>
    <property type="evidence" value="ECO:0007669"/>
    <property type="project" value="InterPro"/>
</dbReference>
<keyword evidence="1" id="KW-0732">Signal</keyword>
<dbReference type="EMBL" id="KN817562">
    <property type="protein sequence ID" value="KJA20990.1"/>
    <property type="molecule type" value="Genomic_DNA"/>
</dbReference>
<protein>
    <recommendedName>
        <fullName evidence="2">WAP domain-containing protein</fullName>
    </recommendedName>
</protein>
<evidence type="ECO:0000313" key="4">
    <source>
        <dbReference type="Proteomes" id="UP000054270"/>
    </source>
</evidence>
<evidence type="ECO:0000313" key="3">
    <source>
        <dbReference type="EMBL" id="KJA20990.1"/>
    </source>
</evidence>
<dbReference type="Pfam" id="PF00095">
    <property type="entry name" value="WAP"/>
    <property type="match status" value="1"/>
</dbReference>